<keyword evidence="3" id="KW-0540">Nuclease</keyword>
<dbReference type="STRING" id="634430.SAMN04488241_10992"/>
<dbReference type="PANTHER" id="PTHR34477">
    <property type="entry name" value="UPF0213 PROTEIN YHBQ"/>
    <property type="match status" value="1"/>
</dbReference>
<dbReference type="RefSeq" id="WP_093333881.1">
    <property type="nucleotide sequence ID" value="NZ_FOXP01000009.1"/>
</dbReference>
<dbReference type="PANTHER" id="PTHR34477:SF5">
    <property type="entry name" value="BSL5627 PROTEIN"/>
    <property type="match status" value="1"/>
</dbReference>
<reference evidence="3 4" key="1">
    <citation type="submission" date="2016-10" db="EMBL/GenBank/DDBJ databases">
        <authorList>
            <person name="de Groot N.N."/>
        </authorList>
    </citation>
    <scope>NUCLEOTIDE SEQUENCE [LARGE SCALE GENOMIC DNA]</scope>
    <source>
        <strain evidence="3 4">CGMCC 1.9113</strain>
    </source>
</reference>
<proteinExistence type="inferred from homology"/>
<name>A0A1I5TVM1_9SPHN</name>
<dbReference type="EMBL" id="FOXP01000009">
    <property type="protein sequence ID" value="SFP87083.1"/>
    <property type="molecule type" value="Genomic_DNA"/>
</dbReference>
<protein>
    <submittedName>
        <fullName evidence="3">Putative endonuclease</fullName>
    </submittedName>
</protein>
<dbReference type="Gene3D" id="3.40.1440.10">
    <property type="entry name" value="GIY-YIG endonuclease"/>
    <property type="match status" value="1"/>
</dbReference>
<sequence>MRENFQPCVYLLASGRHGTLYVGVTSNLLARVSQHRERSISGFTARYRVDRLVWYAVADTMDAAITREKQLKKWNRDWKCRLIEENNPDWDDLATALGLPPRGIPAKADVIGDSEKRRD</sequence>
<keyword evidence="4" id="KW-1185">Reference proteome</keyword>
<organism evidence="3 4">
    <name type="scientific">Sphingomonas rubra</name>
    <dbReference type="NCBI Taxonomy" id="634430"/>
    <lineage>
        <taxon>Bacteria</taxon>
        <taxon>Pseudomonadati</taxon>
        <taxon>Pseudomonadota</taxon>
        <taxon>Alphaproteobacteria</taxon>
        <taxon>Sphingomonadales</taxon>
        <taxon>Sphingomonadaceae</taxon>
        <taxon>Sphingomonas</taxon>
    </lineage>
</organism>
<evidence type="ECO:0000313" key="4">
    <source>
        <dbReference type="Proteomes" id="UP000199586"/>
    </source>
</evidence>
<dbReference type="GO" id="GO:0004519">
    <property type="term" value="F:endonuclease activity"/>
    <property type="evidence" value="ECO:0007669"/>
    <property type="project" value="UniProtKB-KW"/>
</dbReference>
<evidence type="ECO:0000313" key="3">
    <source>
        <dbReference type="EMBL" id="SFP87083.1"/>
    </source>
</evidence>
<feature type="domain" description="GIY-YIG" evidence="2">
    <location>
        <begin position="5"/>
        <end position="81"/>
    </location>
</feature>
<comment type="similarity">
    <text evidence="1">Belongs to the UPF0213 family.</text>
</comment>
<dbReference type="Proteomes" id="UP000199586">
    <property type="component" value="Unassembled WGS sequence"/>
</dbReference>
<evidence type="ECO:0000256" key="1">
    <source>
        <dbReference type="ARBA" id="ARBA00007435"/>
    </source>
</evidence>
<dbReference type="InterPro" id="IPR050190">
    <property type="entry name" value="UPF0213_domain"/>
</dbReference>
<dbReference type="OrthoDB" id="287318at2"/>
<accession>A0A1I5TVM1</accession>
<keyword evidence="3" id="KW-0378">Hydrolase</keyword>
<dbReference type="PROSITE" id="PS50164">
    <property type="entry name" value="GIY_YIG"/>
    <property type="match status" value="1"/>
</dbReference>
<dbReference type="CDD" id="cd10448">
    <property type="entry name" value="GIY-YIG_unchar_3"/>
    <property type="match status" value="1"/>
</dbReference>
<keyword evidence="3" id="KW-0255">Endonuclease</keyword>
<gene>
    <name evidence="3" type="ORF">SAMN04488241_10992</name>
</gene>
<dbReference type="SUPFAM" id="SSF82771">
    <property type="entry name" value="GIY-YIG endonuclease"/>
    <property type="match status" value="1"/>
</dbReference>
<dbReference type="Pfam" id="PF01541">
    <property type="entry name" value="GIY-YIG"/>
    <property type="match status" value="1"/>
</dbReference>
<dbReference type="InterPro" id="IPR035901">
    <property type="entry name" value="GIY-YIG_endonuc_sf"/>
</dbReference>
<dbReference type="AlphaFoldDB" id="A0A1I5TVM1"/>
<dbReference type="InterPro" id="IPR000305">
    <property type="entry name" value="GIY-YIG_endonuc"/>
</dbReference>
<evidence type="ECO:0000259" key="2">
    <source>
        <dbReference type="PROSITE" id="PS50164"/>
    </source>
</evidence>